<keyword evidence="7 8" id="KW-0472">Membrane</keyword>
<keyword evidence="5 8" id="KW-0812">Transmembrane</keyword>
<keyword evidence="6 8" id="KW-1133">Transmembrane helix</keyword>
<evidence type="ECO:0000256" key="2">
    <source>
        <dbReference type="ARBA" id="ARBA00009773"/>
    </source>
</evidence>
<proteinExistence type="inferred from homology"/>
<gene>
    <name evidence="9" type="primary">perM</name>
    <name evidence="9" type="ORF">LrDSM24759_12860</name>
</gene>
<evidence type="ECO:0000256" key="4">
    <source>
        <dbReference type="ARBA" id="ARBA00022475"/>
    </source>
</evidence>
<evidence type="ECO:0000256" key="1">
    <source>
        <dbReference type="ARBA" id="ARBA00004651"/>
    </source>
</evidence>
<keyword evidence="10" id="KW-1185">Reference proteome</keyword>
<dbReference type="PANTHER" id="PTHR21716:SF53">
    <property type="entry name" value="PERMEASE PERM-RELATED"/>
    <property type="match status" value="1"/>
</dbReference>
<feature type="transmembrane region" description="Helical" evidence="8">
    <location>
        <begin position="278"/>
        <end position="311"/>
    </location>
</feature>
<feature type="transmembrane region" description="Helical" evidence="8">
    <location>
        <begin position="331"/>
        <end position="350"/>
    </location>
</feature>
<protein>
    <submittedName>
        <fullName evidence="9">Membrane protein</fullName>
    </submittedName>
</protein>
<evidence type="ECO:0000313" key="9">
    <source>
        <dbReference type="EMBL" id="GBG05372.1"/>
    </source>
</evidence>
<dbReference type="InterPro" id="IPR002549">
    <property type="entry name" value="AI-2E-like"/>
</dbReference>
<feature type="transmembrane region" description="Helical" evidence="8">
    <location>
        <begin position="20"/>
        <end position="41"/>
    </location>
</feature>
<dbReference type="EMBL" id="BFBY01000012">
    <property type="protein sequence ID" value="GBG05372.1"/>
    <property type="molecule type" value="Genomic_DNA"/>
</dbReference>
<dbReference type="Pfam" id="PF01594">
    <property type="entry name" value="AI-2E_transport"/>
    <property type="match status" value="1"/>
</dbReference>
<dbReference type="GO" id="GO:0055085">
    <property type="term" value="P:transmembrane transport"/>
    <property type="evidence" value="ECO:0007669"/>
    <property type="project" value="TreeGrafter"/>
</dbReference>
<keyword evidence="4" id="KW-1003">Cell membrane</keyword>
<dbReference type="OrthoDB" id="9793390at2"/>
<evidence type="ECO:0000256" key="3">
    <source>
        <dbReference type="ARBA" id="ARBA00022448"/>
    </source>
</evidence>
<keyword evidence="3" id="KW-0813">Transport</keyword>
<feature type="transmembrane region" description="Helical" evidence="8">
    <location>
        <begin position="88"/>
        <end position="113"/>
    </location>
</feature>
<organism evidence="9 10">
    <name type="scientific">Lactobacillus rodentium</name>
    <dbReference type="NCBI Taxonomy" id="947835"/>
    <lineage>
        <taxon>Bacteria</taxon>
        <taxon>Bacillati</taxon>
        <taxon>Bacillota</taxon>
        <taxon>Bacilli</taxon>
        <taxon>Lactobacillales</taxon>
        <taxon>Lactobacillaceae</taxon>
        <taxon>Lactobacillus</taxon>
    </lineage>
</organism>
<evidence type="ECO:0000256" key="7">
    <source>
        <dbReference type="ARBA" id="ARBA00023136"/>
    </source>
</evidence>
<dbReference type="GO" id="GO:0005886">
    <property type="term" value="C:plasma membrane"/>
    <property type="evidence" value="ECO:0007669"/>
    <property type="project" value="UniProtKB-SubCell"/>
</dbReference>
<reference evidence="10" key="1">
    <citation type="submission" date="2018-03" db="EMBL/GenBank/DDBJ databases">
        <title>New taxa in the Lactobacillus gasseri group.</title>
        <authorList>
            <person name="Tanizawa Y."/>
            <person name="Tohno M."/>
            <person name="Endo A."/>
            <person name="Arita M."/>
        </authorList>
    </citation>
    <scope>NUCLEOTIDE SEQUENCE [LARGE SCALE GENOMIC DNA]</scope>
    <source>
        <strain evidence="10">DSM 24759</strain>
    </source>
</reference>
<evidence type="ECO:0000256" key="6">
    <source>
        <dbReference type="ARBA" id="ARBA00022989"/>
    </source>
</evidence>
<comment type="similarity">
    <text evidence="2">Belongs to the autoinducer-2 exporter (AI-2E) (TC 2.A.86) family.</text>
</comment>
<dbReference type="PANTHER" id="PTHR21716">
    <property type="entry name" value="TRANSMEMBRANE PROTEIN"/>
    <property type="match status" value="1"/>
</dbReference>
<name>A0A2Z6TH03_9LACO</name>
<comment type="subcellular location">
    <subcellularLocation>
        <location evidence="1">Cell membrane</location>
        <topology evidence="1">Multi-pass membrane protein</topology>
    </subcellularLocation>
</comment>
<feature type="transmembrane region" description="Helical" evidence="8">
    <location>
        <begin position="183"/>
        <end position="202"/>
    </location>
</feature>
<sequence length="395" mass="44724">METKKNKEQYKNNVFVKWFLNNRLSIALLNILLLFLILLVFNKISFILNPVWTFFNAILPPLLVASIQFYLMNPIVDFLEKKWHIPRIITIILLFLIVIGLIIWIIAILVPIVQRQTTSLINNWPDYWKEAQKSFNHMIRDPRLSGVRSNINDAIANAQSKLFTTSKDSIDIAVANVTNAVNVITMIVMTLLTAPFVLFIMLKDGHKFKPYLAQFAPQRLQKSFASLLHDINNAIASYIRGQITVAFWVGVMFSIGYSIIGLRYGITLAVLAGFLNLIPYFGTFIALIPALIIGIMTSPLMLLKVIIVFAIEQTIEGRLISPLVMGNKMNMNPVTTILLLIGASAVSGLWGVIFAIPIYAVIKIILVRLFNYYRDISVLYNEKDNSTSDKKSLEE</sequence>
<evidence type="ECO:0000313" key="10">
    <source>
        <dbReference type="Proteomes" id="UP000257317"/>
    </source>
</evidence>
<evidence type="ECO:0000256" key="8">
    <source>
        <dbReference type="SAM" id="Phobius"/>
    </source>
</evidence>
<accession>A0A2Z6TH03</accession>
<comment type="caution">
    <text evidence="9">The sequence shown here is derived from an EMBL/GenBank/DDBJ whole genome shotgun (WGS) entry which is preliminary data.</text>
</comment>
<dbReference type="Proteomes" id="UP000257317">
    <property type="component" value="Unassembled WGS sequence"/>
</dbReference>
<dbReference type="RefSeq" id="WP_117118701.1">
    <property type="nucleotide sequence ID" value="NZ_BFBY01000012.1"/>
</dbReference>
<dbReference type="AlphaFoldDB" id="A0A2Z6TH03"/>
<feature type="transmembrane region" description="Helical" evidence="8">
    <location>
        <begin position="245"/>
        <end position="266"/>
    </location>
</feature>
<evidence type="ECO:0000256" key="5">
    <source>
        <dbReference type="ARBA" id="ARBA00022692"/>
    </source>
</evidence>
<feature type="transmembrane region" description="Helical" evidence="8">
    <location>
        <begin position="53"/>
        <end position="76"/>
    </location>
</feature>